<dbReference type="InterPro" id="IPR001764">
    <property type="entry name" value="Glyco_hydro_3_N"/>
</dbReference>
<accession>A0A3E5BQ44</accession>
<evidence type="ECO:0000256" key="2">
    <source>
        <dbReference type="ARBA" id="ARBA00005336"/>
    </source>
</evidence>
<evidence type="ECO:0000259" key="7">
    <source>
        <dbReference type="Pfam" id="PF00933"/>
    </source>
</evidence>
<dbReference type="EMBL" id="QSUL01000002">
    <property type="protein sequence ID" value="RGN39499.1"/>
    <property type="molecule type" value="Genomic_DNA"/>
</dbReference>
<protein>
    <recommendedName>
        <fullName evidence="3">beta-N-acetylhexosaminidase</fullName>
        <ecNumber evidence="3">3.2.1.52</ecNumber>
    </recommendedName>
</protein>
<dbReference type="GO" id="GO:0005975">
    <property type="term" value="P:carbohydrate metabolic process"/>
    <property type="evidence" value="ECO:0007669"/>
    <property type="project" value="InterPro"/>
</dbReference>
<proteinExistence type="inferred from homology"/>
<dbReference type="AlphaFoldDB" id="A0A3E5BQ44"/>
<dbReference type="InterPro" id="IPR050226">
    <property type="entry name" value="NagZ_Beta-hexosaminidase"/>
</dbReference>
<keyword evidence="4" id="KW-0378">Hydrolase</keyword>
<organism evidence="8 9">
    <name type="scientific">Bacteroides oleiciplenus</name>
    <dbReference type="NCBI Taxonomy" id="626931"/>
    <lineage>
        <taxon>Bacteria</taxon>
        <taxon>Pseudomonadati</taxon>
        <taxon>Bacteroidota</taxon>
        <taxon>Bacteroidia</taxon>
        <taxon>Bacteroidales</taxon>
        <taxon>Bacteroidaceae</taxon>
        <taxon>Bacteroides</taxon>
    </lineage>
</organism>
<dbReference type="RefSeq" id="WP_117723403.1">
    <property type="nucleotide sequence ID" value="NZ_QSUL01000002.1"/>
</dbReference>
<dbReference type="Gene3D" id="3.40.50.1700">
    <property type="entry name" value="Glycoside hydrolase family 3 C-terminal domain"/>
    <property type="match status" value="1"/>
</dbReference>
<evidence type="ECO:0000256" key="3">
    <source>
        <dbReference type="ARBA" id="ARBA00012663"/>
    </source>
</evidence>
<dbReference type="GO" id="GO:0009254">
    <property type="term" value="P:peptidoglycan turnover"/>
    <property type="evidence" value="ECO:0007669"/>
    <property type="project" value="TreeGrafter"/>
</dbReference>
<feature type="domain" description="Glycoside hydrolase family 3 N-terminal" evidence="7">
    <location>
        <begin position="62"/>
        <end position="375"/>
    </location>
</feature>
<keyword evidence="5" id="KW-0326">Glycosidase</keyword>
<dbReference type="Proteomes" id="UP000260983">
    <property type="component" value="Unassembled WGS sequence"/>
</dbReference>
<dbReference type="SUPFAM" id="SSF56601">
    <property type="entry name" value="beta-lactamase/transpeptidase-like"/>
    <property type="match status" value="1"/>
</dbReference>
<dbReference type="InterPro" id="IPR036962">
    <property type="entry name" value="Glyco_hydro_3_N_sf"/>
</dbReference>
<sequence length="1066" mass="117436">MKKLLLSFLMICSWCARFDAQAHRLPVQQSPIAPVEPIIIRQLSGDEQCRQWVDSVIDRMNLKERIGQLFIYTIAPQQNKANRDLLRKVVDNYKVGGLLFSGGLIENQVALTNEAQKMADVPLMITFDGEWGLSMRLRGTPVFPRNMVLGCIQDDKLLYEYGREMARQCRELGVQVNFAPVADVNINPKNPVINTRSFGESPANVADKVIAYSRGLEEGGVLSVSKHFPGHGDTDVDSHHSLPILSFSRARLDSVELYPFRKAIQAGLSGMMVGHLEVPVLEPKRGVPSSLSRKVVHDLLTQEMKFQGLVFTDALAMKGVSTTDQTVCLQALKAGHDLLLVPRRIKEEVDAVLDAVKSGELTEAEIEAKCRKVLTYKYALGLSKKPVVRLSGLGNRINTAHTRDLIRRLNQAAITVLKNKDNVLPLDADTREVAVLNVGDAKEIQPFLKELSGYINASTAGNTSSVGANNHSPGMHNTMPAVFQLQKELPEAARKQLRDSLLQYKRILVCVTEHRLVPYQAFFNEFAPDVPVVYLLFIPGKQVLQIRRGVSTADAVILAHSSIDDVQTQVAGILYADATADGRLSASIGNLFATGDGLAITPKTPRHFVPDEYGVNSRLLARIDEIAKEGIKEGAYPGCQVVVLKDGKEMYNKAFGTHTWGGAVGISTHKLPAAVNIPGAGLSVSPTDVYDLASLTKTTATLLAVMKLYDKGRLSLTDRASDYLPWLQDTDKKDITIRQLLLHESGLPSTLLFYQEAIDEDSYGGTLFKAKPDAAHSVQIGSRTWANPKFKFRKGLMSKVRTAEHTLQVSDSLWLNRSFKKEYQQKIVKAPLRDRRYRYSCVGFILLQQVVEARTGMSMDAFLEQEFYAPMGLKRTGYLPLNGAATAGAAYAGIVSGNHAPIPKAEIIPSSVDPFLRKTVLQGFVHDESAAFLGGVSGNAGLFSNATEVAHIYQMLLNGGELDGKRYLSPETCRVFTTTVSRISRRGLGFDKPDRQNPAKSPCAVAAPATVYGHTGFTGTCAWVDPTNGLVYVFLCNRIYPDVWNTKLMKLDIRTRIQEVIYQALK</sequence>
<dbReference type="InterPro" id="IPR036881">
    <property type="entry name" value="Glyco_hydro_3_C_sf"/>
</dbReference>
<evidence type="ECO:0000259" key="6">
    <source>
        <dbReference type="Pfam" id="PF00144"/>
    </source>
</evidence>
<dbReference type="Pfam" id="PF00144">
    <property type="entry name" value="Beta-lactamase"/>
    <property type="match status" value="1"/>
</dbReference>
<dbReference type="Gene3D" id="3.20.20.300">
    <property type="entry name" value="Glycoside hydrolase, family 3, N-terminal domain"/>
    <property type="match status" value="1"/>
</dbReference>
<dbReference type="Gene3D" id="3.40.710.10">
    <property type="entry name" value="DD-peptidase/beta-lactamase superfamily"/>
    <property type="match status" value="1"/>
</dbReference>
<dbReference type="SUPFAM" id="SSF51445">
    <property type="entry name" value="(Trans)glycosidases"/>
    <property type="match status" value="1"/>
</dbReference>
<dbReference type="PANTHER" id="PTHR30480">
    <property type="entry name" value="BETA-HEXOSAMINIDASE-RELATED"/>
    <property type="match status" value="1"/>
</dbReference>
<dbReference type="InterPro" id="IPR012338">
    <property type="entry name" value="Beta-lactam/transpept-like"/>
</dbReference>
<dbReference type="GO" id="GO:0004563">
    <property type="term" value="F:beta-N-acetylhexosaminidase activity"/>
    <property type="evidence" value="ECO:0007669"/>
    <property type="project" value="UniProtKB-EC"/>
</dbReference>
<evidence type="ECO:0000313" key="8">
    <source>
        <dbReference type="EMBL" id="RGN39499.1"/>
    </source>
</evidence>
<dbReference type="EC" id="3.2.1.52" evidence="3"/>
<dbReference type="InterPro" id="IPR001466">
    <property type="entry name" value="Beta-lactam-related"/>
</dbReference>
<dbReference type="PANTHER" id="PTHR30480:SF13">
    <property type="entry name" value="BETA-HEXOSAMINIDASE"/>
    <property type="match status" value="1"/>
</dbReference>
<dbReference type="InterPro" id="IPR017853">
    <property type="entry name" value="GH"/>
</dbReference>
<evidence type="ECO:0000256" key="1">
    <source>
        <dbReference type="ARBA" id="ARBA00001231"/>
    </source>
</evidence>
<comment type="similarity">
    <text evidence="2">Belongs to the glycosyl hydrolase 3 family.</text>
</comment>
<comment type="catalytic activity">
    <reaction evidence="1">
        <text>Hydrolysis of terminal non-reducing N-acetyl-D-hexosamine residues in N-acetyl-beta-D-hexosaminides.</text>
        <dbReference type="EC" id="3.2.1.52"/>
    </reaction>
</comment>
<comment type="caution">
    <text evidence="8">The sequence shown here is derived from an EMBL/GenBank/DDBJ whole genome shotgun (WGS) entry which is preliminary data.</text>
</comment>
<reference evidence="8 9" key="1">
    <citation type="submission" date="2018-08" db="EMBL/GenBank/DDBJ databases">
        <title>A genome reference for cultivated species of the human gut microbiota.</title>
        <authorList>
            <person name="Zou Y."/>
            <person name="Xue W."/>
            <person name="Luo G."/>
        </authorList>
    </citation>
    <scope>NUCLEOTIDE SEQUENCE [LARGE SCALE GENOMIC DNA]</scope>
    <source>
        <strain evidence="8 9">OM05-15BH</strain>
    </source>
</reference>
<evidence type="ECO:0000256" key="4">
    <source>
        <dbReference type="ARBA" id="ARBA00022801"/>
    </source>
</evidence>
<dbReference type="Pfam" id="PF00933">
    <property type="entry name" value="Glyco_hydro_3"/>
    <property type="match status" value="1"/>
</dbReference>
<feature type="domain" description="Beta-lactamase-related" evidence="6">
    <location>
        <begin position="624"/>
        <end position="1041"/>
    </location>
</feature>
<gene>
    <name evidence="8" type="ORF">DXB65_04030</name>
</gene>
<evidence type="ECO:0000256" key="5">
    <source>
        <dbReference type="ARBA" id="ARBA00023295"/>
    </source>
</evidence>
<evidence type="ECO:0000313" key="9">
    <source>
        <dbReference type="Proteomes" id="UP000260983"/>
    </source>
</evidence>
<name>A0A3E5BQ44_9BACE</name>
<dbReference type="PRINTS" id="PR00133">
    <property type="entry name" value="GLHYDRLASE3"/>
</dbReference>